<accession>W6JVF8</accession>
<gene>
    <name evidence="1" type="ORF">BN11_220004</name>
</gene>
<organism evidence="1 2">
    <name type="scientific">Nostocoides australiense Ben110</name>
    <dbReference type="NCBI Taxonomy" id="1193182"/>
    <lineage>
        <taxon>Bacteria</taxon>
        <taxon>Bacillati</taxon>
        <taxon>Actinomycetota</taxon>
        <taxon>Actinomycetes</taxon>
        <taxon>Micrococcales</taxon>
        <taxon>Intrasporangiaceae</taxon>
        <taxon>Nostocoides</taxon>
    </lineage>
</organism>
<dbReference type="EMBL" id="CAJA01000135">
    <property type="protein sequence ID" value="CCH72967.1"/>
    <property type="molecule type" value="Genomic_DNA"/>
</dbReference>
<comment type="caution">
    <text evidence="1">The sequence shown here is derived from an EMBL/GenBank/DDBJ whole genome shotgun (WGS) entry which is preliminary data.</text>
</comment>
<reference evidence="1 2" key="1">
    <citation type="journal article" date="2013" name="ISME J.">
        <title>A metabolic model for members of the genus Tetrasphaera involved in enhanced biological phosphorus removal.</title>
        <authorList>
            <person name="Kristiansen R."/>
            <person name="Nguyen H.T.T."/>
            <person name="Saunders A.M."/>
            <person name="Nielsen J.L."/>
            <person name="Wimmer R."/>
            <person name="Le V.Q."/>
            <person name="McIlroy S.J."/>
            <person name="Petrovski S."/>
            <person name="Seviour R.J."/>
            <person name="Calteau A."/>
            <person name="Nielsen K.L."/>
            <person name="Nielsen P.H."/>
        </authorList>
    </citation>
    <scope>NUCLEOTIDE SEQUENCE [LARGE SCALE GENOMIC DNA]</scope>
    <source>
        <strain evidence="1 2">Ben110</strain>
    </source>
</reference>
<evidence type="ECO:0000313" key="1">
    <source>
        <dbReference type="EMBL" id="CCH72967.1"/>
    </source>
</evidence>
<protein>
    <submittedName>
        <fullName evidence="1">Uncharacterized protein</fullName>
    </submittedName>
</protein>
<dbReference type="STRING" id="1193182.BN11_220004"/>
<evidence type="ECO:0000313" key="2">
    <source>
        <dbReference type="Proteomes" id="UP000035763"/>
    </source>
</evidence>
<dbReference type="AlphaFoldDB" id="W6JVF8"/>
<sequence>MREPTTEWVASHPGTRLIGEAFMEIRQAVAVPRAVDPAALAWLDGVVAQFASR</sequence>
<keyword evidence="2" id="KW-1185">Reference proteome</keyword>
<name>W6JVF8_9MICO</name>
<dbReference type="Proteomes" id="UP000035763">
    <property type="component" value="Unassembled WGS sequence"/>
</dbReference>
<proteinExistence type="predicted"/>